<comment type="caution">
    <text evidence="3">The sequence shown here is derived from an EMBL/GenBank/DDBJ whole genome shotgun (WGS) entry which is preliminary data.</text>
</comment>
<name>A0A267GXP3_9PLAT</name>
<dbReference type="InterPro" id="IPR019496">
    <property type="entry name" value="NUFIP1_cons_dom"/>
</dbReference>
<dbReference type="OrthoDB" id="273070at2759"/>
<feature type="compositionally biased region" description="Gly residues" evidence="1">
    <location>
        <begin position="218"/>
        <end position="249"/>
    </location>
</feature>
<feature type="domain" description="FMR1-interacting protein 1 conserved" evidence="2">
    <location>
        <begin position="177"/>
        <end position="209"/>
    </location>
</feature>
<dbReference type="InterPro" id="IPR039136">
    <property type="entry name" value="NUFIP1-like"/>
</dbReference>
<evidence type="ECO:0000313" key="3">
    <source>
        <dbReference type="EMBL" id="PAA90811.1"/>
    </source>
</evidence>
<organism evidence="3 4">
    <name type="scientific">Macrostomum lignano</name>
    <dbReference type="NCBI Taxonomy" id="282301"/>
    <lineage>
        <taxon>Eukaryota</taxon>
        <taxon>Metazoa</taxon>
        <taxon>Spiralia</taxon>
        <taxon>Lophotrochozoa</taxon>
        <taxon>Platyhelminthes</taxon>
        <taxon>Rhabditophora</taxon>
        <taxon>Macrostomorpha</taxon>
        <taxon>Macrostomida</taxon>
        <taxon>Macrostomidae</taxon>
        <taxon>Macrostomum</taxon>
    </lineage>
</organism>
<feature type="region of interest" description="Disordered" evidence="1">
    <location>
        <begin position="486"/>
        <end position="509"/>
    </location>
</feature>
<dbReference type="STRING" id="282301.A0A267GXP3"/>
<sequence length="509" mass="55178">HPSSHFSRSALPSAATLWGGAPRPPLLPTPFRPPSAAGGFPGMQSSFAPSTFLGGGFGRPHFAAGTSHVQHHQQQQHQHHQQHRFNDRGRGFAFSRGRGRGRGRGGGGDRGGAAEVSPWHCCNRDFRSELELERHKSEHAKCWVADCPFTASQELIELHFVHQHRTGLANQILQADCDTWRRERRKNFPTAERAEAKRREAAAREARGEVVQQRQFGRMGGGGGGRGGGGWRGRGAGGGRGGGRGWGQHRGGRGSHQQILSSANAAEFGAADSEADARHRDPLSACLVESESDDDDDDDAGTRNAGVENPEGKTEMLIGDVEDPEADAPPTVLSSLAANYASSASMSADSTEADLDDSMEKEKDKQRPDGGPVESLSCGQSRRHVDAALMLHRRRERLMQEPAMRLRRPALLEMLLSRHIRHERNLLFQCVRYICSTDFLNSDAPTIDKSAAPAHRIDVEAAAETDDAKVDDAAPEFDCDDVEWEAADEEAGMATDEDGDEAGSDEASS</sequence>
<feature type="region of interest" description="Disordered" evidence="1">
    <location>
        <begin position="288"/>
        <end position="313"/>
    </location>
</feature>
<feature type="region of interest" description="Disordered" evidence="1">
    <location>
        <begin position="58"/>
        <end position="113"/>
    </location>
</feature>
<reference evidence="3 4" key="1">
    <citation type="submission" date="2017-06" db="EMBL/GenBank/DDBJ databases">
        <title>A platform for efficient transgenesis in Macrostomum lignano, a flatworm model organism for stem cell research.</title>
        <authorList>
            <person name="Berezikov E."/>
        </authorList>
    </citation>
    <scope>NUCLEOTIDE SEQUENCE [LARGE SCALE GENOMIC DNA]</scope>
    <source>
        <strain evidence="3">DV1</strain>
        <tissue evidence="3">Whole organism</tissue>
    </source>
</reference>
<dbReference type="Proteomes" id="UP000215902">
    <property type="component" value="Unassembled WGS sequence"/>
</dbReference>
<dbReference type="PANTHER" id="PTHR13309:SF0">
    <property type="entry name" value="FMR1-INTERACTING PROTEIN NUFIP1"/>
    <property type="match status" value="1"/>
</dbReference>
<dbReference type="GO" id="GO:0003723">
    <property type="term" value="F:RNA binding"/>
    <property type="evidence" value="ECO:0007669"/>
    <property type="project" value="InterPro"/>
</dbReference>
<feature type="non-terminal residue" evidence="3">
    <location>
        <position position="1"/>
    </location>
</feature>
<accession>A0A267GXP3</accession>
<evidence type="ECO:0000259" key="2">
    <source>
        <dbReference type="Pfam" id="PF10453"/>
    </source>
</evidence>
<feature type="compositionally biased region" description="Acidic residues" evidence="1">
    <location>
        <begin position="290"/>
        <end position="299"/>
    </location>
</feature>
<dbReference type="PANTHER" id="PTHR13309">
    <property type="entry name" value="NUCLEAR FRAGILE X MENTAL RETARDATION PROTEIN INTERACTING PROTEIN 1"/>
    <property type="match status" value="1"/>
</dbReference>
<evidence type="ECO:0000313" key="4">
    <source>
        <dbReference type="Proteomes" id="UP000215902"/>
    </source>
</evidence>
<feature type="compositionally biased region" description="Basic and acidic residues" evidence="1">
    <location>
        <begin position="192"/>
        <end position="208"/>
    </location>
</feature>
<dbReference type="Pfam" id="PF10453">
    <property type="entry name" value="NUFIP1"/>
    <property type="match status" value="1"/>
</dbReference>
<feature type="region of interest" description="Disordered" evidence="1">
    <location>
        <begin position="342"/>
        <end position="381"/>
    </location>
</feature>
<dbReference type="AlphaFoldDB" id="A0A267GXP3"/>
<dbReference type="EMBL" id="NIVC01000103">
    <property type="protein sequence ID" value="PAA90811.1"/>
    <property type="molecule type" value="Genomic_DNA"/>
</dbReference>
<keyword evidence="4" id="KW-1185">Reference proteome</keyword>
<proteinExistence type="predicted"/>
<dbReference type="GO" id="GO:0005634">
    <property type="term" value="C:nucleus"/>
    <property type="evidence" value="ECO:0007669"/>
    <property type="project" value="TreeGrafter"/>
</dbReference>
<evidence type="ECO:0000256" key="1">
    <source>
        <dbReference type="SAM" id="MobiDB-lite"/>
    </source>
</evidence>
<feature type="compositionally biased region" description="Pro residues" evidence="1">
    <location>
        <begin position="22"/>
        <end position="33"/>
    </location>
</feature>
<dbReference type="GO" id="GO:0000492">
    <property type="term" value="P:box C/D snoRNP assembly"/>
    <property type="evidence" value="ECO:0007669"/>
    <property type="project" value="TreeGrafter"/>
</dbReference>
<feature type="region of interest" description="Disordered" evidence="1">
    <location>
        <begin position="189"/>
        <end position="258"/>
    </location>
</feature>
<feature type="region of interest" description="Disordered" evidence="1">
    <location>
        <begin position="1"/>
        <end position="43"/>
    </location>
</feature>
<feature type="compositionally biased region" description="Basic and acidic residues" evidence="1">
    <location>
        <begin position="358"/>
        <end position="368"/>
    </location>
</feature>
<gene>
    <name evidence="3" type="ORF">BOX15_Mlig033978g1</name>
</gene>
<protein>
    <recommendedName>
        <fullName evidence="2">FMR1-interacting protein 1 conserved domain-containing protein</fullName>
    </recommendedName>
</protein>